<dbReference type="Proteomes" id="UP000199009">
    <property type="component" value="Chromosome I"/>
</dbReference>
<evidence type="ECO:0000313" key="6">
    <source>
        <dbReference type="EMBL" id="SDG75599.1"/>
    </source>
</evidence>
<gene>
    <name evidence="6" type="ORF">SAMN04489810_1200</name>
</gene>
<feature type="coiled-coil region" evidence="4">
    <location>
        <begin position="414"/>
        <end position="441"/>
    </location>
</feature>
<keyword evidence="4" id="KW-0175">Coiled coil</keyword>
<dbReference type="Pfam" id="PF13558">
    <property type="entry name" value="SbcC_Walker_B"/>
    <property type="match status" value="1"/>
</dbReference>
<evidence type="ECO:0000259" key="5">
    <source>
        <dbReference type="Pfam" id="PF13476"/>
    </source>
</evidence>
<proteinExistence type="inferred from homology"/>
<accession>A0A1G7WUJ5</accession>
<dbReference type="EMBL" id="LT629692">
    <property type="protein sequence ID" value="SDG75599.1"/>
    <property type="molecule type" value="Genomic_DNA"/>
</dbReference>
<reference evidence="6 7" key="1">
    <citation type="submission" date="2016-10" db="EMBL/GenBank/DDBJ databases">
        <authorList>
            <person name="de Groot N.N."/>
        </authorList>
    </citation>
    <scope>NUCLEOTIDE SEQUENCE [LARGE SCALE GENOMIC DNA]</scope>
    <source>
        <strain evidence="6 7">DSM 23142</strain>
    </source>
</reference>
<name>A0A1G7WUJ5_9MICO</name>
<dbReference type="RefSeq" id="WP_091487637.1">
    <property type="nucleotide sequence ID" value="NZ_LT629692.1"/>
</dbReference>
<comment type="subunit">
    <text evidence="2">Heterodimer of SbcC and SbcD.</text>
</comment>
<keyword evidence="6" id="KW-0378">Hydrolase</keyword>
<comment type="similarity">
    <text evidence="1">Belongs to the SMC family. SbcC subfamily.</text>
</comment>
<keyword evidence="6" id="KW-0540">Nuclease</keyword>
<dbReference type="Pfam" id="PF13476">
    <property type="entry name" value="AAA_23"/>
    <property type="match status" value="1"/>
</dbReference>
<dbReference type="InterPro" id="IPR038729">
    <property type="entry name" value="Rad50/SbcC_AAA"/>
</dbReference>
<dbReference type="Gene3D" id="3.40.50.300">
    <property type="entry name" value="P-loop containing nucleotide triphosphate hydrolases"/>
    <property type="match status" value="2"/>
</dbReference>
<dbReference type="SUPFAM" id="SSF52540">
    <property type="entry name" value="P-loop containing nucleoside triphosphate hydrolases"/>
    <property type="match status" value="1"/>
</dbReference>
<dbReference type="InterPro" id="IPR027417">
    <property type="entry name" value="P-loop_NTPase"/>
</dbReference>
<protein>
    <recommendedName>
        <fullName evidence="3">Nuclease SbcCD subunit C</fullName>
    </recommendedName>
</protein>
<dbReference type="STRING" id="370764.SAMN04489810_1200"/>
<evidence type="ECO:0000256" key="4">
    <source>
        <dbReference type="SAM" id="Coils"/>
    </source>
</evidence>
<evidence type="ECO:0000256" key="1">
    <source>
        <dbReference type="ARBA" id="ARBA00006930"/>
    </source>
</evidence>
<evidence type="ECO:0000256" key="3">
    <source>
        <dbReference type="ARBA" id="ARBA00013368"/>
    </source>
</evidence>
<dbReference type="PANTHER" id="PTHR32114:SF2">
    <property type="entry name" value="ABC TRANSPORTER ABCH.3"/>
    <property type="match status" value="1"/>
</dbReference>
<dbReference type="OrthoDB" id="9795626at2"/>
<keyword evidence="6" id="KW-0269">Exonuclease</keyword>
<evidence type="ECO:0000313" key="7">
    <source>
        <dbReference type="Proteomes" id="UP000199009"/>
    </source>
</evidence>
<dbReference type="PANTHER" id="PTHR32114">
    <property type="entry name" value="ABC TRANSPORTER ABCH.3"/>
    <property type="match status" value="1"/>
</dbReference>
<feature type="coiled-coil region" evidence="4">
    <location>
        <begin position="314"/>
        <end position="361"/>
    </location>
</feature>
<keyword evidence="7" id="KW-1185">Reference proteome</keyword>
<evidence type="ECO:0000256" key="2">
    <source>
        <dbReference type="ARBA" id="ARBA00011322"/>
    </source>
</evidence>
<dbReference type="AlphaFoldDB" id="A0A1G7WUJ5"/>
<sequence length="1029" mass="108966">MKLHRLDLEGFGPFRDAQRVDFDAFDDDGIFLIAGRTGSGKSSILDGVCFALFGSVPRYEASEKRVRSDHSTPEDATRVALEFTTGGSRWRVTRSPDYERPKARGAGLTTVPHAAQLDELVDGEWRTRAAKPREVAHLLDEIVGLNQQQFLQVILLAQGRFAQFLLAKNDERQSVLRTLFGTRVYQDHQVAFEERRKVAARALDRGDDGVRMLLAEARLLIDEHGVGGESDPGSAGAQEPIGDPGPVEIEGTTAAQAAVERAVERAAYRADTLGREADAAEDAHAIAATELAALTALRARQGERARSRAALRELERAEALVAADRIELAQATAAEALRATIETADRARDDAERAIHAEEAARAVWSMGESAAGPAGASGPDASGSDTAALRTLIDDLTGDLTLWQAAADQEPALRDAREAAARSRIDVAEAESALAQLAAQRAAMPEQRAAIEAETGRLDGAEITLESARAAELTLGQRLVAAHDAAGRAAELRDAEKAHAAALAALEKAIAEVTSLLRRRLSGFAGELAESLVDGEPCAVCGALEHPQPARHDDEPVTAEMIADAEKRKEESAARESTASAAARAARTLHADADVKAGGASIDDLEAALIDATAATLRARAAVARRAEFIELRDALAELQSAVQEEFEALSAHLATAREGVAVADERVATLQALIDGARGEHASVAARIEAVTRRRRLARELADALEVRLVRDAAAQAAQDDLNARVAASDFSHPDEATAALRDAATREALTSSIRRHDVSLATERDRLRDLELELAGAPEELIDVEIVGASVAAARAVWRDAAAAAARAAEAATRLDQLARRIARAHAETATLSAAYDLVSGLANAIAGRTASRMDLETFVLAAELEEIVSAANLRLDEMSSGRYRLQHSDAVAVRNGASGLGLEVLDAYTGRTRPPQSLSGGETFLASLALALGLAEVVTARAGGIRLDTLFVDEGFGSLDAETLDLAMRTLDELRQGGRTVGVISHVEAMKEQLPAQLRVEATASGPSVIRQGMLASVEAVGSPA</sequence>
<dbReference type="GO" id="GO:0016887">
    <property type="term" value="F:ATP hydrolysis activity"/>
    <property type="evidence" value="ECO:0007669"/>
    <property type="project" value="InterPro"/>
</dbReference>
<dbReference type="GO" id="GO:0004527">
    <property type="term" value="F:exonuclease activity"/>
    <property type="evidence" value="ECO:0007669"/>
    <property type="project" value="UniProtKB-KW"/>
</dbReference>
<organism evidence="6 7">
    <name type="scientific">Microbacterium pygmaeum</name>
    <dbReference type="NCBI Taxonomy" id="370764"/>
    <lineage>
        <taxon>Bacteria</taxon>
        <taxon>Bacillati</taxon>
        <taxon>Actinomycetota</taxon>
        <taxon>Actinomycetes</taxon>
        <taxon>Micrococcales</taxon>
        <taxon>Microbacteriaceae</taxon>
        <taxon>Microbacterium</taxon>
    </lineage>
</organism>
<dbReference type="GO" id="GO:0006302">
    <property type="term" value="P:double-strand break repair"/>
    <property type="evidence" value="ECO:0007669"/>
    <property type="project" value="InterPro"/>
</dbReference>
<feature type="domain" description="Rad50/SbcC-type AAA" evidence="5">
    <location>
        <begin position="5"/>
        <end position="182"/>
    </location>
</feature>
<feature type="coiled-coil region" evidence="4">
    <location>
        <begin position="804"/>
        <end position="831"/>
    </location>
</feature>